<dbReference type="Gene3D" id="2.170.120.40">
    <property type="entry name" value="YbbR-like domain"/>
    <property type="match status" value="2"/>
</dbReference>
<dbReference type="InterPro" id="IPR012505">
    <property type="entry name" value="YbbR"/>
</dbReference>
<evidence type="ECO:0000313" key="3">
    <source>
        <dbReference type="EMBL" id="APT45974.1"/>
    </source>
</evidence>
<feature type="signal peptide" evidence="2">
    <location>
        <begin position="1"/>
        <end position="31"/>
    </location>
</feature>
<dbReference type="PANTHER" id="PTHR37804:SF1">
    <property type="entry name" value="CDAA REGULATORY PROTEIN CDAR"/>
    <property type="match status" value="1"/>
</dbReference>
<dbReference type="AlphaFoldDB" id="A0A1L6ZHK2"/>
<dbReference type="RefSeq" id="WP_075622199.1">
    <property type="nucleotide sequence ID" value="NZ_CP015607.1"/>
</dbReference>
<evidence type="ECO:0000313" key="4">
    <source>
        <dbReference type="Proteomes" id="UP000185426"/>
    </source>
</evidence>
<accession>A0A1L6ZHK2</accession>
<evidence type="ECO:0000256" key="2">
    <source>
        <dbReference type="SAM" id="SignalP"/>
    </source>
</evidence>
<feature type="region of interest" description="Disordered" evidence="1">
    <location>
        <begin position="408"/>
        <end position="475"/>
    </location>
</feature>
<dbReference type="Gene3D" id="2.170.120.30">
    <property type="match status" value="2"/>
</dbReference>
<feature type="compositionally biased region" description="Basic and acidic residues" evidence="1">
    <location>
        <begin position="423"/>
        <end position="432"/>
    </location>
</feature>
<gene>
    <name evidence="3" type="ORF">BSA145_08735</name>
</gene>
<feature type="compositionally biased region" description="Basic and acidic residues" evidence="1">
    <location>
        <begin position="441"/>
        <end position="475"/>
    </location>
</feature>
<keyword evidence="2" id="KW-0732">Signal</keyword>
<feature type="chain" id="PRO_5013041155" evidence="2">
    <location>
        <begin position="32"/>
        <end position="475"/>
    </location>
</feature>
<organism evidence="3 4">
    <name type="scientific">Bacillus safensis</name>
    <dbReference type="NCBI Taxonomy" id="561879"/>
    <lineage>
        <taxon>Bacteria</taxon>
        <taxon>Bacillati</taxon>
        <taxon>Bacillota</taxon>
        <taxon>Bacilli</taxon>
        <taxon>Bacillales</taxon>
        <taxon>Bacillaceae</taxon>
        <taxon>Bacillus</taxon>
    </lineage>
</organism>
<dbReference type="Proteomes" id="UP000185426">
    <property type="component" value="Chromosome"/>
</dbReference>
<sequence>MDKILNNRWAVKLLALVFALLLYGAVNSAQAPTPKKIGESFFPTSTTDEATLTDIPVKAYYDDEKYVVTGVPQTVNVTIKGSTSAVKTARQTKNFEIYADMQNLSTGTHKVELKARDVSKGLTLSINPSVTTVTIQEKTTAEFPVETEFYNQNKIKDGYSPEQPIVNPKKVTVTGSKDVIDKISVIKAFVNLEDVDQQIEKEAKLTVYDSSGNELPVEVSPSVVDITVPISSPSKKVPFKIERTGSLPEGISISSIETSPSEVTVYGSQKVLDALDFIDGVKLDLSKIKDDTEIDADIPLPDGVKKVSPETVKIKVKVATAEEKKIDNVPISVVGLNKDLTSDFVSPSSGRLTLTAKGSKSAIDKLKASDVEAYINAGDLNEGTHEVKVQVNGPQNVTWTLSRPKVKVKLTSTDTEDQPASTNDRKDQKDQQDPSTDDNGQGEKSKEESTQDKAKKESSQRQRVKEDKKEDEASS</sequence>
<dbReference type="InterPro" id="IPR053154">
    <property type="entry name" value="c-di-AMP_regulator"/>
</dbReference>
<reference evidence="3 4" key="1">
    <citation type="submission" date="2016-05" db="EMBL/GenBank/DDBJ databases">
        <title>Complete Genome and Methylome Analysis of Psychrotrophic Bacterial Isolates from Antarctic Lake Untersee.</title>
        <authorList>
            <person name="Fomenkov A."/>
            <person name="Akimov V.N."/>
            <person name="Vasilyeva L.V."/>
            <person name="Andersen D."/>
            <person name="Vincze T."/>
            <person name="Roberts R.J."/>
        </authorList>
    </citation>
    <scope>NUCLEOTIDE SEQUENCE [LARGE SCALE GENOMIC DNA]</scope>
    <source>
        <strain evidence="3 4">U14-5</strain>
    </source>
</reference>
<dbReference type="PANTHER" id="PTHR37804">
    <property type="entry name" value="CDAA REGULATORY PROTEIN CDAR"/>
    <property type="match status" value="1"/>
</dbReference>
<proteinExistence type="predicted"/>
<name>A0A1L6ZHK2_BACIA</name>
<feature type="compositionally biased region" description="Polar residues" evidence="1">
    <location>
        <begin position="410"/>
        <end position="422"/>
    </location>
</feature>
<dbReference type="Pfam" id="PF07949">
    <property type="entry name" value="YbbR"/>
    <property type="match status" value="4"/>
</dbReference>
<protein>
    <submittedName>
        <fullName evidence="3">YbbR-like domain-containing protein YbbR</fullName>
    </submittedName>
</protein>
<dbReference type="EMBL" id="CP015607">
    <property type="protein sequence ID" value="APT45974.1"/>
    <property type="molecule type" value="Genomic_DNA"/>
</dbReference>
<evidence type="ECO:0000256" key="1">
    <source>
        <dbReference type="SAM" id="MobiDB-lite"/>
    </source>
</evidence>